<gene>
    <name evidence="3" type="ORF">ASJ35_13730</name>
</gene>
<dbReference type="PANTHER" id="PTHR45947">
    <property type="entry name" value="SULFOQUINOVOSYL TRANSFERASE SQD2"/>
    <property type="match status" value="1"/>
</dbReference>
<dbReference type="RefSeq" id="WP_058723542.1">
    <property type="nucleotide sequence ID" value="NZ_LMUA01000021.1"/>
</dbReference>
<dbReference type="Pfam" id="PF00534">
    <property type="entry name" value="Glycos_transf_1"/>
    <property type="match status" value="1"/>
</dbReference>
<dbReference type="EMBL" id="LMUA01000021">
    <property type="protein sequence ID" value="KUE75465.1"/>
    <property type="molecule type" value="Genomic_DNA"/>
</dbReference>
<feature type="domain" description="Glycosyltransferase subfamily 4-like N-terminal" evidence="2">
    <location>
        <begin position="14"/>
        <end position="184"/>
    </location>
</feature>
<dbReference type="Proteomes" id="UP000053433">
    <property type="component" value="Unassembled WGS sequence"/>
</dbReference>
<feature type="domain" description="Glycosyl transferase family 1" evidence="1">
    <location>
        <begin position="198"/>
        <end position="344"/>
    </location>
</feature>
<dbReference type="GO" id="GO:0016758">
    <property type="term" value="F:hexosyltransferase activity"/>
    <property type="evidence" value="ECO:0007669"/>
    <property type="project" value="TreeGrafter"/>
</dbReference>
<dbReference type="InterPro" id="IPR028098">
    <property type="entry name" value="Glyco_trans_4-like_N"/>
</dbReference>
<evidence type="ECO:0008006" key="5">
    <source>
        <dbReference type="Google" id="ProtNLM"/>
    </source>
</evidence>
<comment type="caution">
    <text evidence="3">The sequence shown here is derived from an EMBL/GenBank/DDBJ whole genome shotgun (WGS) entry which is preliminary data.</text>
</comment>
<dbReference type="InterPro" id="IPR001296">
    <property type="entry name" value="Glyco_trans_1"/>
</dbReference>
<dbReference type="Pfam" id="PF13439">
    <property type="entry name" value="Glyco_transf_4"/>
    <property type="match status" value="1"/>
</dbReference>
<dbReference type="SUPFAM" id="SSF53756">
    <property type="entry name" value="UDP-Glycosyltransferase/glycogen phosphorylase"/>
    <property type="match status" value="1"/>
</dbReference>
<organism evidence="3 4">
    <name type="scientific">Ruthenibacterium lactatiformans</name>
    <dbReference type="NCBI Taxonomy" id="1550024"/>
    <lineage>
        <taxon>Bacteria</taxon>
        <taxon>Bacillati</taxon>
        <taxon>Bacillota</taxon>
        <taxon>Clostridia</taxon>
        <taxon>Eubacteriales</taxon>
        <taxon>Oscillospiraceae</taxon>
        <taxon>Ruthenibacterium</taxon>
    </lineage>
</organism>
<dbReference type="InterPro" id="IPR050194">
    <property type="entry name" value="Glycosyltransferase_grp1"/>
</dbReference>
<dbReference type="PANTHER" id="PTHR45947:SF3">
    <property type="entry name" value="SULFOQUINOVOSYL TRANSFERASE SQD2"/>
    <property type="match status" value="1"/>
</dbReference>
<sequence length="404" mass="45981">MKVAIFTETYFPFISGVVTHIKTLKESLEHAGHEVLIVTTSPKAVCHYVKDGVLYCPAIPLKRIYGYGLSNPVNIQRLRIIQDFDPDIIHIHTEFSMGIFAQFAARKLKKPIVYTLHTMYDDYMFYVAPERFQNMVKPAAHVYFRKVANKATEIIGPSLKVVEFLRRCGVERHINIIPNTVDLSDFMPENVSRDDVAAIRTKLGIRDGDTAMCFVGRLGKEKSIDVLVEFFAAHFRGDDAYKLFIIGDGPEKENLERQIVRLGVGAQVRLLGRIEHQFLPPYYHACDLFTTASLSEMNSISMLEAMASGLYVIQRLDIYNKNQITPGENGNVFNTAEEMAALLREEAALTPEQRALRRQKVTAFTQRYGEKEFIRAVLNVYERAMVEYKAKMKIKAKAKSKGVR</sequence>
<accession>A0A0W7TNP7</accession>
<protein>
    <recommendedName>
        <fullName evidence="5">Glycosyltransferase family 4 protein</fullName>
    </recommendedName>
</protein>
<proteinExistence type="predicted"/>
<evidence type="ECO:0000259" key="1">
    <source>
        <dbReference type="Pfam" id="PF00534"/>
    </source>
</evidence>
<dbReference type="Gene3D" id="3.40.50.2000">
    <property type="entry name" value="Glycogen Phosphorylase B"/>
    <property type="match status" value="2"/>
</dbReference>
<evidence type="ECO:0000313" key="3">
    <source>
        <dbReference type="EMBL" id="KUE75465.1"/>
    </source>
</evidence>
<name>A0A0W7TNP7_9FIRM</name>
<evidence type="ECO:0000259" key="2">
    <source>
        <dbReference type="Pfam" id="PF13439"/>
    </source>
</evidence>
<dbReference type="AlphaFoldDB" id="A0A0W7TNP7"/>
<evidence type="ECO:0000313" key="4">
    <source>
        <dbReference type="Proteomes" id="UP000053433"/>
    </source>
</evidence>
<reference evidence="3 4" key="1">
    <citation type="submission" date="2015-10" db="EMBL/GenBank/DDBJ databases">
        <title>A novel member of the family Ruminococcaceae isolated from human faeces.</title>
        <authorList>
            <person name="Shkoporov A.N."/>
            <person name="Chaplin A.V."/>
            <person name="Motuzova O.V."/>
            <person name="Kafarskaia L.I."/>
            <person name="Efimov B.A."/>
        </authorList>
    </citation>
    <scope>NUCLEOTIDE SEQUENCE [LARGE SCALE GENOMIC DNA]</scope>
    <source>
        <strain evidence="3 4">668</strain>
    </source>
</reference>